<accession>A0ABS3FBM7</accession>
<evidence type="ECO:0000256" key="9">
    <source>
        <dbReference type="PROSITE-ProRule" id="PRU00520"/>
    </source>
</evidence>
<dbReference type="Pfam" id="PF22521">
    <property type="entry name" value="HypF_C_2"/>
    <property type="match status" value="1"/>
</dbReference>
<dbReference type="SUPFAM" id="SSF53067">
    <property type="entry name" value="Actin-like ATPase domain"/>
    <property type="match status" value="1"/>
</dbReference>
<dbReference type="Pfam" id="PF17788">
    <property type="entry name" value="HypF_C"/>
    <property type="match status" value="1"/>
</dbReference>
<comment type="pathway">
    <text evidence="1">Protein modification; [NiFe] hydrogenase maturation.</text>
</comment>
<dbReference type="InterPro" id="IPR004421">
    <property type="entry name" value="Carbamoyltransferase_HypF"/>
</dbReference>
<dbReference type="SUPFAM" id="SSF55821">
    <property type="entry name" value="YrdC/RibB"/>
    <property type="match status" value="1"/>
</dbReference>
<evidence type="ECO:0000313" key="12">
    <source>
        <dbReference type="EMBL" id="MBO0340558.1"/>
    </source>
</evidence>
<protein>
    <recommendedName>
        <fullName evidence="8">Carbamoyltransferase</fullName>
        <ecNumber evidence="8">6.2.-.-</ecNumber>
    </recommendedName>
</protein>
<name>A0ABS3FBM7_9FLAO</name>
<dbReference type="NCBIfam" id="TIGR00143">
    <property type="entry name" value="hypF"/>
    <property type="match status" value="1"/>
</dbReference>
<evidence type="ECO:0000259" key="11">
    <source>
        <dbReference type="PROSITE" id="PS51163"/>
    </source>
</evidence>
<proteinExistence type="inferred from homology"/>
<evidence type="ECO:0000256" key="7">
    <source>
        <dbReference type="ARBA" id="ARBA00048220"/>
    </source>
</evidence>
<keyword evidence="6" id="KW-0862">Zinc</keyword>
<evidence type="ECO:0000256" key="6">
    <source>
        <dbReference type="ARBA" id="ARBA00022833"/>
    </source>
</evidence>
<evidence type="ECO:0000313" key="13">
    <source>
        <dbReference type="Proteomes" id="UP000664807"/>
    </source>
</evidence>
<dbReference type="InterPro" id="IPR036046">
    <property type="entry name" value="Acylphosphatase-like_dom_sf"/>
</dbReference>
<dbReference type="InterPro" id="IPR001792">
    <property type="entry name" value="Acylphosphatase-like_dom"/>
</dbReference>
<dbReference type="InterPro" id="IPR051060">
    <property type="entry name" value="Carbamoyltrans_HypF-like"/>
</dbReference>
<dbReference type="Proteomes" id="UP000664807">
    <property type="component" value="Unassembled WGS sequence"/>
</dbReference>
<dbReference type="PIRSF" id="PIRSF006256">
    <property type="entry name" value="CMPcnvr_hdrg_mat"/>
    <property type="match status" value="1"/>
</dbReference>
<dbReference type="Pfam" id="PF07503">
    <property type="entry name" value="zf-HYPF"/>
    <property type="match status" value="2"/>
</dbReference>
<feature type="domain" description="YrdC-like" evidence="11">
    <location>
        <begin position="202"/>
        <end position="388"/>
    </location>
</feature>
<dbReference type="Gene3D" id="3.30.110.120">
    <property type="match status" value="1"/>
</dbReference>
<evidence type="ECO:0000256" key="1">
    <source>
        <dbReference type="ARBA" id="ARBA00004711"/>
    </source>
</evidence>
<dbReference type="EMBL" id="JAFLNM010000001">
    <property type="protein sequence ID" value="MBO0340558.1"/>
    <property type="molecule type" value="Genomic_DNA"/>
</dbReference>
<dbReference type="EC" id="6.2.-.-" evidence="8"/>
<comment type="catalytic activity">
    <reaction evidence="9">
        <text>an acyl phosphate + H2O = a carboxylate + phosphate + H(+)</text>
        <dbReference type="Rhea" id="RHEA:14965"/>
        <dbReference type="ChEBI" id="CHEBI:15377"/>
        <dbReference type="ChEBI" id="CHEBI:15378"/>
        <dbReference type="ChEBI" id="CHEBI:29067"/>
        <dbReference type="ChEBI" id="CHEBI:43474"/>
        <dbReference type="ChEBI" id="CHEBI:59918"/>
        <dbReference type="EC" id="3.6.1.7"/>
    </reaction>
</comment>
<dbReference type="Gene3D" id="3.90.870.50">
    <property type="match status" value="1"/>
</dbReference>
<dbReference type="Pfam" id="PF01300">
    <property type="entry name" value="Sua5_yciO_yrdC"/>
    <property type="match status" value="1"/>
</dbReference>
<comment type="catalytic activity">
    <reaction evidence="7">
        <text>C-terminal L-cysteinyl-[HypE protein] + carbamoyl phosphate + ATP + H2O = C-terminal S-carboxamide-L-cysteinyl-[HypE protein] + AMP + phosphate + diphosphate + H(+)</text>
        <dbReference type="Rhea" id="RHEA:55636"/>
        <dbReference type="Rhea" id="RHEA-COMP:14247"/>
        <dbReference type="Rhea" id="RHEA-COMP:14392"/>
        <dbReference type="ChEBI" id="CHEBI:15377"/>
        <dbReference type="ChEBI" id="CHEBI:15378"/>
        <dbReference type="ChEBI" id="CHEBI:30616"/>
        <dbReference type="ChEBI" id="CHEBI:33019"/>
        <dbReference type="ChEBI" id="CHEBI:43474"/>
        <dbReference type="ChEBI" id="CHEBI:58228"/>
        <dbReference type="ChEBI" id="CHEBI:76913"/>
        <dbReference type="ChEBI" id="CHEBI:139126"/>
        <dbReference type="ChEBI" id="CHEBI:456215"/>
    </reaction>
</comment>
<dbReference type="InterPro" id="IPR011125">
    <property type="entry name" value="Znf_HypF"/>
</dbReference>
<dbReference type="Gene3D" id="3.30.420.360">
    <property type="match status" value="1"/>
</dbReference>
<dbReference type="PROSITE" id="PS00150">
    <property type="entry name" value="ACYLPHOSPHATASE_1"/>
    <property type="match status" value="1"/>
</dbReference>
<dbReference type="InterPro" id="IPR041440">
    <property type="entry name" value="HypF_C"/>
</dbReference>
<dbReference type="PROSITE" id="PS51160">
    <property type="entry name" value="ACYLPHOSPHATASE_3"/>
    <property type="match status" value="1"/>
</dbReference>
<dbReference type="InterPro" id="IPR017945">
    <property type="entry name" value="DHBP_synth_RibB-like_a/b_dom"/>
</dbReference>
<keyword evidence="3" id="KW-0436">Ligase</keyword>
<feature type="active site" evidence="9">
    <location>
        <position position="37"/>
    </location>
</feature>
<evidence type="ECO:0000256" key="8">
    <source>
        <dbReference type="PIRNR" id="PIRNR006256"/>
    </source>
</evidence>
<sequence length="752" mass="85272">MIKTFKIQINGRVQGVGFRPFIFNLAKNNQLEGTVSNNEKGVIIYCNASKEDIDKFSKDILQNKPEIAIITSYKIVESTFTKFDGFTIIPSKTQAQINVPLTPDFAVCESCKTELSDSKNRRYNYPFTTCVQCGPRYAITTKFPFERANTSLSGFDMCEACHAEYANPNDRRFHSQTNSCDSCGVQLKLVTNVEETITKNQIECISTIGQYVSEGKIIAIKNTNGYLLCCDASNPEAIKKLRERKKRPNKPFAVLYPSVKTVKKEFQLSSHEEESLRSRVSPIVILQNTKNTSISVSAIAPYLNQTGVMLPSSALLQLIMQEIKQPIVATSGNIHGSPIISEEKEANTHLKNIADCFLHHNLDIQFPQDDSVVKFAGNIELIYRRSRGLAPNYIDANVKSTEPVLAMGAHLKSTITYVPNTQTYVSQYLGNLDNYDVLKRYETTIERYINLFETQPKTILIDKHSQYQSSVLGYELASKYNAAIQEVQHHKAHFTSVLGEHDAFDTNKKILGVIWDGTGLGDDSQIWGGEFFIYKNYKIERLTHFEYFDWLANDKMAKESRLPLFSLLDDEMKPFIKDKFTETEWKVYSKTIKTNNLKTSSVGRLFDAAASALGLVDINTFEAEAAMRLEDCANTYSKSYYIDFLHDKTYDEIPSKYILNKLVKAYREGFCKERLAYSFIYTLAKSIIRIAKKTQINTIACSGGVFQNALLVSILSQVARKDKINLKLNRKLSANDENISFGQLMYHQHIKN</sequence>
<dbReference type="PANTHER" id="PTHR42959">
    <property type="entry name" value="CARBAMOYLTRANSFERASE"/>
    <property type="match status" value="1"/>
</dbReference>
<dbReference type="PROSITE" id="PS51163">
    <property type="entry name" value="YRDC"/>
    <property type="match status" value="1"/>
</dbReference>
<evidence type="ECO:0000256" key="4">
    <source>
        <dbReference type="ARBA" id="ARBA00022723"/>
    </source>
</evidence>
<evidence type="ECO:0000259" key="10">
    <source>
        <dbReference type="PROSITE" id="PS51160"/>
    </source>
</evidence>
<keyword evidence="13" id="KW-1185">Reference proteome</keyword>
<reference evidence="12 13" key="1">
    <citation type="submission" date="2021-03" db="EMBL/GenBank/DDBJ databases">
        <title>Muricauda lutimaris sp. nov. and Muricauda ruestringensis sp. nov, two marine members of the Flavobacteriaceae isolated from deep sea sediments of Western Pacific.</title>
        <authorList>
            <person name="Zhao S."/>
            <person name="Liu R."/>
        </authorList>
    </citation>
    <scope>NUCLEOTIDE SEQUENCE [LARGE SCALE GENOMIC DNA]</scope>
    <source>
        <strain evidence="12 13">BC31-3-A3</strain>
    </source>
</reference>
<dbReference type="Pfam" id="PF00708">
    <property type="entry name" value="Acylphosphatase"/>
    <property type="match status" value="1"/>
</dbReference>
<organism evidence="12 13">
    <name type="scientific">Flagellimonas profundi</name>
    <dbReference type="NCBI Taxonomy" id="2915620"/>
    <lineage>
        <taxon>Bacteria</taxon>
        <taxon>Pseudomonadati</taxon>
        <taxon>Bacteroidota</taxon>
        <taxon>Flavobacteriia</taxon>
        <taxon>Flavobacteriales</taxon>
        <taxon>Flavobacteriaceae</taxon>
        <taxon>Flagellimonas</taxon>
    </lineage>
</organism>
<dbReference type="Gene3D" id="3.30.420.40">
    <property type="match status" value="1"/>
</dbReference>
<evidence type="ECO:0000256" key="2">
    <source>
        <dbReference type="ARBA" id="ARBA00008097"/>
    </source>
</evidence>
<gene>
    <name evidence="12" type="primary">hypF</name>
    <name evidence="12" type="ORF">J0654_02830</name>
</gene>
<dbReference type="InterPro" id="IPR043129">
    <property type="entry name" value="ATPase_NBD"/>
</dbReference>
<dbReference type="InterPro" id="IPR055128">
    <property type="entry name" value="HypF_C_2"/>
</dbReference>
<dbReference type="SUPFAM" id="SSF54975">
    <property type="entry name" value="Acylphosphatase/BLUF domain-like"/>
    <property type="match status" value="1"/>
</dbReference>
<feature type="active site" evidence="9">
    <location>
        <position position="19"/>
    </location>
</feature>
<dbReference type="PANTHER" id="PTHR42959:SF1">
    <property type="entry name" value="CARBAMOYLTRANSFERASE HYPF"/>
    <property type="match status" value="1"/>
</dbReference>
<evidence type="ECO:0000256" key="5">
    <source>
        <dbReference type="ARBA" id="ARBA00022771"/>
    </source>
</evidence>
<dbReference type="InterPro" id="IPR006070">
    <property type="entry name" value="Sua5-like_dom"/>
</dbReference>
<comment type="caution">
    <text evidence="12">The sequence shown here is derived from an EMBL/GenBank/DDBJ whole genome shotgun (WGS) entry which is preliminary data.</text>
</comment>
<evidence type="ECO:0000256" key="3">
    <source>
        <dbReference type="ARBA" id="ARBA00022598"/>
    </source>
</evidence>
<comment type="similarity">
    <text evidence="2 8">Belongs to the carbamoyltransferase HypF family.</text>
</comment>
<dbReference type="RefSeq" id="WP_207026251.1">
    <property type="nucleotide sequence ID" value="NZ_JAFLNM010000001.1"/>
</dbReference>
<dbReference type="InterPro" id="IPR017968">
    <property type="entry name" value="Acylphosphatase_CS"/>
</dbReference>
<feature type="domain" description="Acylphosphatase-like" evidence="10">
    <location>
        <begin position="4"/>
        <end position="90"/>
    </location>
</feature>
<keyword evidence="9" id="KW-0378">Hydrolase</keyword>
<keyword evidence="5" id="KW-0863">Zinc-finger</keyword>
<keyword evidence="4" id="KW-0479">Metal-binding</keyword>